<evidence type="ECO:0000313" key="3">
    <source>
        <dbReference type="EMBL" id="MBB3957726.1"/>
    </source>
</evidence>
<dbReference type="Proteomes" id="UP000548867">
    <property type="component" value="Unassembled WGS sequence"/>
</dbReference>
<sequence length="312" mass="35499">MMLRKLHHVTFHTRDLAQTEQFAQDFGLITIERSATRLVMATQGSDAFAYVAHQSDEPKFIGFAFEVASQADLEEAISAHGAQGIVELDLPGGGRCATLIDPNGFRMDLIHGAGTKQALPPYPEWQMNSPLAYPREGRFEPKRPMAPAKLFRLGHIGLFVPNFLASLPWYRDVLGLIPSDIYHVPGLPHVQIIGFLRLDHGEELVDHHCIALMQSMDGRSDCHHISFEAQDFEAQFMSHRYLESRGYDLVWGVGRHPHGSHVFDVWRDPDRNRFETFTDTDRLRKSDGTRVHDVHDVEMDVWSSDPPDRYFS</sequence>
<evidence type="ECO:0000259" key="2">
    <source>
        <dbReference type="PROSITE" id="PS51819"/>
    </source>
</evidence>
<keyword evidence="3" id="KW-0456">Lyase</keyword>
<name>A0A7W6CRB8_9SPHN</name>
<dbReference type="GO" id="GO:0046872">
    <property type="term" value="F:metal ion binding"/>
    <property type="evidence" value="ECO:0007669"/>
    <property type="project" value="UniProtKB-KW"/>
</dbReference>
<dbReference type="PANTHER" id="PTHR43048:SF3">
    <property type="entry name" value="METHYLMALONYL-COA EPIMERASE, MITOCHONDRIAL"/>
    <property type="match status" value="1"/>
</dbReference>
<dbReference type="PROSITE" id="PS51819">
    <property type="entry name" value="VOC"/>
    <property type="match status" value="2"/>
</dbReference>
<dbReference type="GO" id="GO:0046491">
    <property type="term" value="P:L-methylmalonyl-CoA metabolic process"/>
    <property type="evidence" value="ECO:0007669"/>
    <property type="project" value="TreeGrafter"/>
</dbReference>
<dbReference type="EMBL" id="JACIDX010000032">
    <property type="protein sequence ID" value="MBB3957726.1"/>
    <property type="molecule type" value="Genomic_DNA"/>
</dbReference>
<protein>
    <submittedName>
        <fullName evidence="3">Catechol 2,3-dioxygenase-like lactoylglutathione lyase family enzyme</fullName>
    </submittedName>
</protein>
<feature type="domain" description="VOC" evidence="2">
    <location>
        <begin position="152"/>
        <end position="279"/>
    </location>
</feature>
<organism evidence="3 4">
    <name type="scientific">Novosphingobium sediminicola</name>
    <dbReference type="NCBI Taxonomy" id="563162"/>
    <lineage>
        <taxon>Bacteria</taxon>
        <taxon>Pseudomonadati</taxon>
        <taxon>Pseudomonadota</taxon>
        <taxon>Alphaproteobacteria</taxon>
        <taxon>Sphingomonadales</taxon>
        <taxon>Sphingomonadaceae</taxon>
        <taxon>Novosphingobium</taxon>
    </lineage>
</organism>
<dbReference type="Gene3D" id="3.10.180.10">
    <property type="entry name" value="2,3-Dihydroxybiphenyl 1,2-Dioxygenase, domain 1"/>
    <property type="match status" value="2"/>
</dbReference>
<dbReference type="RefSeq" id="WP_183629280.1">
    <property type="nucleotide sequence ID" value="NZ_JACIDX010000032.1"/>
</dbReference>
<keyword evidence="3" id="KW-0560">Oxidoreductase</keyword>
<dbReference type="InterPro" id="IPR029068">
    <property type="entry name" value="Glyas_Bleomycin-R_OHBP_Dase"/>
</dbReference>
<reference evidence="3 4" key="1">
    <citation type="submission" date="2020-08" db="EMBL/GenBank/DDBJ databases">
        <title>Genomic Encyclopedia of Type Strains, Phase IV (KMG-IV): sequencing the most valuable type-strain genomes for metagenomic binning, comparative biology and taxonomic classification.</title>
        <authorList>
            <person name="Goeker M."/>
        </authorList>
    </citation>
    <scope>NUCLEOTIDE SEQUENCE [LARGE SCALE GENOMIC DNA]</scope>
    <source>
        <strain evidence="3 4">DSM 27057</strain>
    </source>
</reference>
<dbReference type="Pfam" id="PF00903">
    <property type="entry name" value="Glyoxalase"/>
    <property type="match status" value="1"/>
</dbReference>
<comment type="caution">
    <text evidence="3">The sequence shown here is derived from an EMBL/GenBank/DDBJ whole genome shotgun (WGS) entry which is preliminary data.</text>
</comment>
<dbReference type="AlphaFoldDB" id="A0A7W6CRB8"/>
<gene>
    <name evidence="3" type="ORF">GGR38_004701</name>
</gene>
<feature type="domain" description="VOC" evidence="2">
    <location>
        <begin position="5"/>
        <end position="112"/>
    </location>
</feature>
<keyword evidence="3" id="KW-0223">Dioxygenase</keyword>
<dbReference type="InterPro" id="IPR004360">
    <property type="entry name" value="Glyas_Fos-R_dOase_dom"/>
</dbReference>
<dbReference type="PANTHER" id="PTHR43048">
    <property type="entry name" value="METHYLMALONYL-COA EPIMERASE"/>
    <property type="match status" value="1"/>
</dbReference>
<keyword evidence="1" id="KW-0479">Metal-binding</keyword>
<dbReference type="GO" id="GO:0051213">
    <property type="term" value="F:dioxygenase activity"/>
    <property type="evidence" value="ECO:0007669"/>
    <property type="project" value="UniProtKB-KW"/>
</dbReference>
<evidence type="ECO:0000313" key="4">
    <source>
        <dbReference type="Proteomes" id="UP000548867"/>
    </source>
</evidence>
<proteinExistence type="predicted"/>
<dbReference type="InterPro" id="IPR037523">
    <property type="entry name" value="VOC_core"/>
</dbReference>
<dbReference type="GO" id="GO:0016829">
    <property type="term" value="F:lyase activity"/>
    <property type="evidence" value="ECO:0007669"/>
    <property type="project" value="UniProtKB-KW"/>
</dbReference>
<dbReference type="SUPFAM" id="SSF54593">
    <property type="entry name" value="Glyoxalase/Bleomycin resistance protein/Dihydroxybiphenyl dioxygenase"/>
    <property type="match status" value="1"/>
</dbReference>
<accession>A0A7W6CRB8</accession>
<keyword evidence="4" id="KW-1185">Reference proteome</keyword>
<dbReference type="GO" id="GO:0004493">
    <property type="term" value="F:methylmalonyl-CoA epimerase activity"/>
    <property type="evidence" value="ECO:0007669"/>
    <property type="project" value="TreeGrafter"/>
</dbReference>
<dbReference type="InterPro" id="IPR051785">
    <property type="entry name" value="MMCE/EMCE_epimerase"/>
</dbReference>
<evidence type="ECO:0000256" key="1">
    <source>
        <dbReference type="ARBA" id="ARBA00022723"/>
    </source>
</evidence>